<keyword evidence="2" id="KW-1185">Reference proteome</keyword>
<dbReference type="AlphaFoldDB" id="A0A016VGP5"/>
<reference evidence="2" key="1">
    <citation type="journal article" date="2015" name="Nat. Genet.">
        <title>The genome and transcriptome of the zoonotic hookworm Ancylostoma ceylanicum identify infection-specific gene families.</title>
        <authorList>
            <person name="Schwarz E.M."/>
            <person name="Hu Y."/>
            <person name="Antoshechkin I."/>
            <person name="Miller M.M."/>
            <person name="Sternberg P.W."/>
            <person name="Aroian R.V."/>
        </authorList>
    </citation>
    <scope>NUCLEOTIDE SEQUENCE</scope>
    <source>
        <strain evidence="2">HY135</strain>
    </source>
</reference>
<dbReference type="EMBL" id="JARK01001346">
    <property type="protein sequence ID" value="EYC26192.1"/>
    <property type="molecule type" value="Genomic_DNA"/>
</dbReference>
<proteinExistence type="predicted"/>
<protein>
    <submittedName>
        <fullName evidence="1">Uncharacterized protein</fullName>
    </submittedName>
</protein>
<sequence>MRIDFLSEFAMVEVTIVERCRGLRQLSPRDICMVYSLWISVMSGVIYDCCASNLTWRYICATEKMSIPRRQRIFLVLLSRQPAFAFFLQRDIAGSS</sequence>
<evidence type="ECO:0000313" key="2">
    <source>
        <dbReference type="Proteomes" id="UP000024635"/>
    </source>
</evidence>
<comment type="caution">
    <text evidence="1">The sequence shown here is derived from an EMBL/GenBank/DDBJ whole genome shotgun (WGS) entry which is preliminary data.</text>
</comment>
<evidence type="ECO:0000313" key="1">
    <source>
        <dbReference type="EMBL" id="EYC26192.1"/>
    </source>
</evidence>
<accession>A0A016VGP5</accession>
<dbReference type="Proteomes" id="UP000024635">
    <property type="component" value="Unassembled WGS sequence"/>
</dbReference>
<name>A0A016VGP5_9BILA</name>
<organism evidence="1 2">
    <name type="scientific">Ancylostoma ceylanicum</name>
    <dbReference type="NCBI Taxonomy" id="53326"/>
    <lineage>
        <taxon>Eukaryota</taxon>
        <taxon>Metazoa</taxon>
        <taxon>Ecdysozoa</taxon>
        <taxon>Nematoda</taxon>
        <taxon>Chromadorea</taxon>
        <taxon>Rhabditida</taxon>
        <taxon>Rhabditina</taxon>
        <taxon>Rhabditomorpha</taxon>
        <taxon>Strongyloidea</taxon>
        <taxon>Ancylostomatidae</taxon>
        <taxon>Ancylostomatinae</taxon>
        <taxon>Ancylostoma</taxon>
    </lineage>
</organism>
<gene>
    <name evidence="1" type="primary">Acey_s0010.g1009</name>
    <name evidence="1" type="ORF">Y032_0010g1009</name>
</gene>